<gene>
    <name evidence="15" type="ORF">AKO1_007813</name>
</gene>
<evidence type="ECO:0000256" key="3">
    <source>
        <dbReference type="ARBA" id="ARBA00022553"/>
    </source>
</evidence>
<dbReference type="PANTHER" id="PTHR43294">
    <property type="entry name" value="SODIUM/POTASSIUM-TRANSPORTING ATPASE SUBUNIT ALPHA"/>
    <property type="match status" value="1"/>
</dbReference>
<evidence type="ECO:0000256" key="2">
    <source>
        <dbReference type="ARBA" id="ARBA00022475"/>
    </source>
</evidence>
<dbReference type="EMBL" id="JAOPGA020000481">
    <property type="protein sequence ID" value="KAL0478921.1"/>
    <property type="molecule type" value="Genomic_DNA"/>
</dbReference>
<dbReference type="InterPro" id="IPR006068">
    <property type="entry name" value="ATPase_P-typ_cation-transptr_C"/>
</dbReference>
<dbReference type="GO" id="GO:0005886">
    <property type="term" value="C:plasma membrane"/>
    <property type="evidence" value="ECO:0007669"/>
    <property type="project" value="UniProtKB-SubCell"/>
</dbReference>
<dbReference type="InterPro" id="IPR023299">
    <property type="entry name" value="ATPase_P-typ_cyto_dom_N"/>
</dbReference>
<keyword evidence="8" id="KW-1278">Translocase</keyword>
<keyword evidence="6" id="KW-0067">ATP-binding</keyword>
<dbReference type="Proteomes" id="UP001431209">
    <property type="component" value="Unassembled WGS sequence"/>
</dbReference>
<dbReference type="InterPro" id="IPR023214">
    <property type="entry name" value="HAD_sf"/>
</dbReference>
<dbReference type="NCBIfam" id="TIGR01494">
    <property type="entry name" value="ATPase_P-type"/>
    <property type="match status" value="2"/>
</dbReference>
<evidence type="ECO:0000259" key="13">
    <source>
        <dbReference type="Pfam" id="PF00122"/>
    </source>
</evidence>
<keyword evidence="4 11" id="KW-0812">Transmembrane</keyword>
<dbReference type="InterPro" id="IPR018303">
    <property type="entry name" value="ATPase_P-typ_P_site"/>
</dbReference>
<evidence type="ECO:0000256" key="8">
    <source>
        <dbReference type="ARBA" id="ARBA00022967"/>
    </source>
</evidence>
<dbReference type="InterPro" id="IPR036412">
    <property type="entry name" value="HAD-like_sf"/>
</dbReference>
<feature type="transmembrane region" description="Helical" evidence="11">
    <location>
        <begin position="199"/>
        <end position="223"/>
    </location>
</feature>
<dbReference type="SUPFAM" id="SSF56784">
    <property type="entry name" value="HAD-like"/>
    <property type="match status" value="1"/>
</dbReference>
<protein>
    <submittedName>
        <fullName evidence="15">Sodium/potassium-transporting ATPase subunit alpha</fullName>
    </submittedName>
</protein>
<feature type="transmembrane region" description="Helical" evidence="11">
    <location>
        <begin position="856"/>
        <end position="872"/>
    </location>
</feature>
<evidence type="ECO:0000256" key="7">
    <source>
        <dbReference type="ARBA" id="ARBA00022842"/>
    </source>
</evidence>
<evidence type="ECO:0000259" key="14">
    <source>
        <dbReference type="Pfam" id="PF00689"/>
    </source>
</evidence>
<dbReference type="GO" id="GO:0036376">
    <property type="term" value="P:sodium ion export across plasma membrane"/>
    <property type="evidence" value="ECO:0007669"/>
    <property type="project" value="TreeGrafter"/>
</dbReference>
<evidence type="ECO:0000256" key="5">
    <source>
        <dbReference type="ARBA" id="ARBA00022741"/>
    </source>
</evidence>
<keyword evidence="16" id="KW-1185">Reference proteome</keyword>
<organism evidence="15 16">
    <name type="scientific">Acrasis kona</name>
    <dbReference type="NCBI Taxonomy" id="1008807"/>
    <lineage>
        <taxon>Eukaryota</taxon>
        <taxon>Discoba</taxon>
        <taxon>Heterolobosea</taxon>
        <taxon>Tetramitia</taxon>
        <taxon>Eutetramitia</taxon>
        <taxon>Acrasidae</taxon>
        <taxon>Acrasis</taxon>
    </lineage>
</organism>
<evidence type="ECO:0000256" key="6">
    <source>
        <dbReference type="ARBA" id="ARBA00022840"/>
    </source>
</evidence>
<sequence length="893" mass="99623">MNLGVFIILLLVIFLSAGFHAYQEWRSTQVMNTITRMLPTDTLVVRGGIEKIVRAMALVPGDIVKVKIGNRVPADIRIIHNQMLKVDNSILTGECEPITCTEEHTDENYMESKNLIFMGSSIIEGSAVGVVVATGMNSVMGKITKMTDSGSTSTPIKREINYFMLIIAFMALITAVTCILAWVFWLRVDYPKYMDLPTILINLIGGIVAFLPDGLPVAIALTFSVMAKRMFEKNVLVKVLPTVETLGSVDVIASDKTGTLTQNKMSVMHVVSGLRRLVHDDGCRRVYDNQDVAFNTMLKTLAICNKASFDDSTIGLPISQRKVNGDASDSGILQFVENFTNVQDLRNKQDLLSEIPFNSKNKWMLTISANVGSAQAVIYMKGAAEIIVEHCSTVLLPDGSSQPLTSDIKQELASQQEDLSANGERVLGCAMLVLDVEAYPANSFQFDVDNINFPMENFVFVGLVSLIDPPREDVPEAVRLCRIAGIRVMMVTGDHPETARAIARMVNIVTQDERIEVCNNEVLHEGNMSKEQVESRSIVIRGSSIPDFDQNTWTNVLKHKEIVFARTTPEHKLRIVKECQKRGHCVGVTGDGVNDAPALKQANVGIAMGGGSDVAREAADLVLTDGKFSSIVDGIKNGRLVFDNMKKVILYLLPAGSFSELVPILANIFIGIPLPLSAFQCLVICCATDIAPCLSLIFEEAEADLMNREPRSITKEKLVNVQLLYHAYFVTGLFETFSAFTMYFYYYYVYGGMAMGDLLLAFDKYTDGYKGKTQRELTELQYTASSVFLVTLVVVQWGNLMATRTRRLSFFQQNPFSKNTKNPYLIWAIVISMNICVWVTYLPLFNDIFQTAPIPVQFWFIPLGWALLYFCIDEVRKLILRQFPWKYASYVFW</sequence>
<feature type="signal peptide" evidence="12">
    <location>
        <begin position="1"/>
        <end position="21"/>
    </location>
</feature>
<keyword evidence="9 11" id="KW-1133">Transmembrane helix</keyword>
<accession>A0AAW2YPQ0</accession>
<dbReference type="GO" id="GO:1902600">
    <property type="term" value="P:proton transmembrane transport"/>
    <property type="evidence" value="ECO:0007669"/>
    <property type="project" value="TreeGrafter"/>
</dbReference>
<comment type="caution">
    <text evidence="15">The sequence shown here is derived from an EMBL/GenBank/DDBJ whole genome shotgun (WGS) entry which is preliminary data.</text>
</comment>
<dbReference type="SFLD" id="SFLDG00002">
    <property type="entry name" value="C1.7:_P-type_atpase_like"/>
    <property type="match status" value="1"/>
</dbReference>
<feature type="transmembrane region" description="Helical" evidence="11">
    <location>
        <begin position="782"/>
        <end position="803"/>
    </location>
</feature>
<dbReference type="PRINTS" id="PR00119">
    <property type="entry name" value="CATATPASE"/>
</dbReference>
<dbReference type="GO" id="GO:0005524">
    <property type="term" value="F:ATP binding"/>
    <property type="evidence" value="ECO:0007669"/>
    <property type="project" value="UniProtKB-KW"/>
</dbReference>
<dbReference type="PRINTS" id="PR00121">
    <property type="entry name" value="NAKATPASE"/>
</dbReference>
<evidence type="ECO:0000256" key="12">
    <source>
        <dbReference type="SAM" id="SignalP"/>
    </source>
</evidence>
<feature type="domain" description="P-type ATPase A" evidence="13">
    <location>
        <begin position="37"/>
        <end position="147"/>
    </location>
</feature>
<feature type="transmembrane region" description="Helical" evidence="11">
    <location>
        <begin position="824"/>
        <end position="844"/>
    </location>
</feature>
<dbReference type="SFLD" id="SFLDS00003">
    <property type="entry name" value="Haloacid_Dehalogenase"/>
    <property type="match status" value="1"/>
</dbReference>
<evidence type="ECO:0000256" key="10">
    <source>
        <dbReference type="ARBA" id="ARBA00023136"/>
    </source>
</evidence>
<dbReference type="GO" id="GO:0006883">
    <property type="term" value="P:intracellular sodium ion homeostasis"/>
    <property type="evidence" value="ECO:0007669"/>
    <property type="project" value="TreeGrafter"/>
</dbReference>
<dbReference type="GO" id="GO:0016887">
    <property type="term" value="F:ATP hydrolysis activity"/>
    <property type="evidence" value="ECO:0007669"/>
    <property type="project" value="InterPro"/>
</dbReference>
<evidence type="ECO:0000313" key="16">
    <source>
        <dbReference type="Proteomes" id="UP001431209"/>
    </source>
</evidence>
<keyword evidence="3" id="KW-0597">Phosphoprotein</keyword>
<dbReference type="Gene3D" id="2.70.150.10">
    <property type="entry name" value="Calcium-transporting ATPase, cytoplasmic transduction domain A"/>
    <property type="match status" value="1"/>
</dbReference>
<feature type="chain" id="PRO_5043946474" evidence="12">
    <location>
        <begin position="22"/>
        <end position="893"/>
    </location>
</feature>
<dbReference type="SUPFAM" id="SSF81665">
    <property type="entry name" value="Calcium ATPase, transmembrane domain M"/>
    <property type="match status" value="1"/>
</dbReference>
<evidence type="ECO:0000256" key="9">
    <source>
        <dbReference type="ARBA" id="ARBA00022989"/>
    </source>
</evidence>
<dbReference type="InterPro" id="IPR050510">
    <property type="entry name" value="Cation_transp_ATPase_P-type"/>
</dbReference>
<keyword evidence="7" id="KW-0460">Magnesium</keyword>
<dbReference type="Pfam" id="PF08282">
    <property type="entry name" value="Hydrolase_3"/>
    <property type="match status" value="1"/>
</dbReference>
<dbReference type="PROSITE" id="PS00154">
    <property type="entry name" value="ATPASE_E1_E2"/>
    <property type="match status" value="1"/>
</dbReference>
<dbReference type="FunFam" id="3.40.50.1000:FF:000083">
    <property type="entry name" value="Sodium/potassium-transporting ATPase subunit alpha"/>
    <property type="match status" value="1"/>
</dbReference>
<dbReference type="SFLD" id="SFLDF00027">
    <property type="entry name" value="p-type_atpase"/>
    <property type="match status" value="1"/>
</dbReference>
<dbReference type="InterPro" id="IPR044492">
    <property type="entry name" value="P_typ_ATPase_HD_dom"/>
</dbReference>
<evidence type="ECO:0000256" key="11">
    <source>
        <dbReference type="SAM" id="Phobius"/>
    </source>
</evidence>
<comment type="subcellular location">
    <subcellularLocation>
        <location evidence="1">Cell membrane</location>
        <topology evidence="1">Multi-pass membrane protein</topology>
    </subcellularLocation>
</comment>
<name>A0AAW2YPQ0_9EUKA</name>
<keyword evidence="5" id="KW-0547">Nucleotide-binding</keyword>
<dbReference type="GO" id="GO:1990573">
    <property type="term" value="P:potassium ion import across plasma membrane"/>
    <property type="evidence" value="ECO:0007669"/>
    <property type="project" value="TreeGrafter"/>
</dbReference>
<dbReference type="GO" id="GO:0030007">
    <property type="term" value="P:intracellular potassium ion homeostasis"/>
    <property type="evidence" value="ECO:0007669"/>
    <property type="project" value="TreeGrafter"/>
</dbReference>
<dbReference type="SUPFAM" id="SSF81660">
    <property type="entry name" value="Metal cation-transporting ATPase, ATP-binding domain N"/>
    <property type="match status" value="1"/>
</dbReference>
<dbReference type="InterPro" id="IPR059000">
    <property type="entry name" value="ATPase_P-type_domA"/>
</dbReference>
<dbReference type="Pfam" id="PF00122">
    <property type="entry name" value="E1-E2_ATPase"/>
    <property type="match status" value="1"/>
</dbReference>
<evidence type="ECO:0000313" key="15">
    <source>
        <dbReference type="EMBL" id="KAL0478921.1"/>
    </source>
</evidence>
<dbReference type="Gene3D" id="3.40.50.1000">
    <property type="entry name" value="HAD superfamily/HAD-like"/>
    <property type="match status" value="1"/>
</dbReference>
<evidence type="ECO:0000256" key="4">
    <source>
        <dbReference type="ARBA" id="ARBA00022692"/>
    </source>
</evidence>
<dbReference type="FunFam" id="2.70.150.10:FF:000160">
    <property type="entry name" value="Sarcoplasmic/endoplasmic reticulum calcium ATPase 1"/>
    <property type="match status" value="1"/>
</dbReference>
<dbReference type="Pfam" id="PF00689">
    <property type="entry name" value="Cation_ATPase_C"/>
    <property type="match status" value="1"/>
</dbReference>
<dbReference type="Gene3D" id="1.20.1110.10">
    <property type="entry name" value="Calcium-transporting ATPase, transmembrane domain"/>
    <property type="match status" value="1"/>
</dbReference>
<dbReference type="SUPFAM" id="SSF81653">
    <property type="entry name" value="Calcium ATPase, transduction domain A"/>
    <property type="match status" value="1"/>
</dbReference>
<keyword evidence="12" id="KW-0732">Signal</keyword>
<dbReference type="PANTHER" id="PTHR43294:SF21">
    <property type="entry name" value="CATION TRANSPORTING ATPASE"/>
    <property type="match status" value="1"/>
</dbReference>
<feature type="transmembrane region" description="Helical" evidence="11">
    <location>
        <begin position="160"/>
        <end position="187"/>
    </location>
</feature>
<dbReference type="InterPro" id="IPR001757">
    <property type="entry name" value="P_typ_ATPase"/>
</dbReference>
<dbReference type="Gene3D" id="3.40.1110.10">
    <property type="entry name" value="Calcium-transporting ATPase, cytoplasmic domain N"/>
    <property type="match status" value="1"/>
</dbReference>
<dbReference type="Pfam" id="PF13246">
    <property type="entry name" value="Cation_ATPase"/>
    <property type="match status" value="1"/>
</dbReference>
<dbReference type="FunFam" id="1.20.1110.10:FF:000095">
    <property type="entry name" value="Sodium/potassium-transporting ATPase subunit alpha-1"/>
    <property type="match status" value="1"/>
</dbReference>
<dbReference type="InterPro" id="IPR008250">
    <property type="entry name" value="ATPase_P-typ_transduc_dom_A_sf"/>
</dbReference>
<proteinExistence type="predicted"/>
<feature type="transmembrane region" description="Helical" evidence="11">
    <location>
        <begin position="676"/>
        <end position="698"/>
    </location>
</feature>
<evidence type="ECO:0000256" key="1">
    <source>
        <dbReference type="ARBA" id="ARBA00004651"/>
    </source>
</evidence>
<dbReference type="AlphaFoldDB" id="A0AAW2YPQ0"/>
<keyword evidence="10 11" id="KW-0472">Membrane</keyword>
<dbReference type="InterPro" id="IPR023298">
    <property type="entry name" value="ATPase_P-typ_TM_dom_sf"/>
</dbReference>
<reference evidence="15 16" key="1">
    <citation type="submission" date="2024-03" db="EMBL/GenBank/DDBJ databases">
        <title>The Acrasis kona genome and developmental transcriptomes reveal deep origins of eukaryotic multicellular pathways.</title>
        <authorList>
            <person name="Sheikh S."/>
            <person name="Fu C.-J."/>
            <person name="Brown M.W."/>
            <person name="Baldauf S.L."/>
        </authorList>
    </citation>
    <scope>NUCLEOTIDE SEQUENCE [LARGE SCALE GENOMIC DNA]</scope>
    <source>
        <strain evidence="15 16">ATCC MYA-3509</strain>
    </source>
</reference>
<feature type="transmembrane region" description="Helical" evidence="11">
    <location>
        <begin position="648"/>
        <end position="670"/>
    </location>
</feature>
<dbReference type="GO" id="GO:0005391">
    <property type="term" value="F:P-type sodium:potassium-exchanging transporter activity"/>
    <property type="evidence" value="ECO:0007669"/>
    <property type="project" value="TreeGrafter"/>
</dbReference>
<keyword evidence="2" id="KW-1003">Cell membrane</keyword>
<feature type="domain" description="Cation-transporting P-type ATPase C-terminal" evidence="14">
    <location>
        <begin position="673"/>
        <end position="879"/>
    </location>
</feature>
<feature type="transmembrane region" description="Helical" evidence="11">
    <location>
        <begin position="723"/>
        <end position="748"/>
    </location>
</feature>